<keyword evidence="1" id="KW-0732">Signal</keyword>
<evidence type="ECO:0000313" key="3">
    <source>
        <dbReference type="Proteomes" id="UP000239724"/>
    </source>
</evidence>
<keyword evidence="3" id="KW-1185">Reference proteome</keyword>
<reference evidence="2 3" key="1">
    <citation type="journal article" date="2018" name="Arch. Microbiol.">
        <title>New insights into the metabolic potential of the phototrophic purple bacterium Rhodopila globiformis DSM 161(T) from its draft genome sequence and evidence for a vanadium-dependent nitrogenase.</title>
        <authorList>
            <person name="Imhoff J.F."/>
            <person name="Rahn T."/>
            <person name="Kunzel S."/>
            <person name="Neulinger S.C."/>
        </authorList>
    </citation>
    <scope>NUCLEOTIDE SEQUENCE [LARGE SCALE GENOMIC DNA]</scope>
    <source>
        <strain evidence="2 3">DSM 161</strain>
    </source>
</reference>
<feature type="signal peptide" evidence="1">
    <location>
        <begin position="1"/>
        <end position="20"/>
    </location>
</feature>
<protein>
    <recommendedName>
        <fullName evidence="4">Heme-binding protein</fullName>
    </recommendedName>
</protein>
<dbReference type="InterPro" id="IPR038084">
    <property type="entry name" value="PduO/GlcC-like_sf"/>
</dbReference>
<gene>
    <name evidence="2" type="ORF">CCS01_04120</name>
</gene>
<dbReference type="InterPro" id="IPR005624">
    <property type="entry name" value="PduO/GlcC-like"/>
</dbReference>
<dbReference type="AlphaFoldDB" id="A0A2S6NM49"/>
<dbReference type="PANTHER" id="PTHR34309">
    <property type="entry name" value="SLR1406 PROTEIN"/>
    <property type="match status" value="1"/>
</dbReference>
<feature type="chain" id="PRO_5015478099" description="Heme-binding protein" evidence="1">
    <location>
        <begin position="21"/>
        <end position="159"/>
    </location>
</feature>
<organism evidence="2 3">
    <name type="scientific">Rhodopila globiformis</name>
    <name type="common">Rhodopseudomonas globiformis</name>
    <dbReference type="NCBI Taxonomy" id="1071"/>
    <lineage>
        <taxon>Bacteria</taxon>
        <taxon>Pseudomonadati</taxon>
        <taxon>Pseudomonadota</taxon>
        <taxon>Alphaproteobacteria</taxon>
        <taxon>Acetobacterales</taxon>
        <taxon>Acetobacteraceae</taxon>
        <taxon>Rhodopila</taxon>
    </lineage>
</organism>
<dbReference type="EMBL" id="NHRY01000053">
    <property type="protein sequence ID" value="PPQ36871.1"/>
    <property type="molecule type" value="Genomic_DNA"/>
</dbReference>
<proteinExistence type="predicted"/>
<evidence type="ECO:0000313" key="2">
    <source>
        <dbReference type="EMBL" id="PPQ36871.1"/>
    </source>
</evidence>
<dbReference type="OrthoDB" id="9815321at2"/>
<evidence type="ECO:0000256" key="1">
    <source>
        <dbReference type="SAM" id="SignalP"/>
    </source>
</evidence>
<dbReference type="Pfam" id="PF03928">
    <property type="entry name" value="HbpS-like"/>
    <property type="match status" value="1"/>
</dbReference>
<dbReference type="Proteomes" id="UP000239724">
    <property type="component" value="Unassembled WGS sequence"/>
</dbReference>
<name>A0A2S6NM49_RHOGL</name>
<dbReference type="PANTHER" id="PTHR34309:SF1">
    <property type="entry name" value="PROTEIN GLCG"/>
    <property type="match status" value="1"/>
</dbReference>
<evidence type="ECO:0008006" key="4">
    <source>
        <dbReference type="Google" id="ProtNLM"/>
    </source>
</evidence>
<sequence>MRLVAVSILAAIAVVPVAQAQNPPSVPEAMPFDIPYGQPIGLDEAPKAISVAMAEAIKHNWKMSTSVVGPAGNLVAHATMDGTQYASIEISQAKAHTAALYRRPSGVFQAGINTGGSPSLLSLLALTRGVASEGGFPIVIDGKLVGAIGASGGIFTRDG</sequence>
<dbReference type="InterPro" id="IPR052517">
    <property type="entry name" value="GlcG_carb_metab_protein"/>
</dbReference>
<dbReference type="SUPFAM" id="SSF143744">
    <property type="entry name" value="GlcG-like"/>
    <property type="match status" value="1"/>
</dbReference>
<dbReference type="RefSeq" id="WP_104517577.1">
    <property type="nucleotide sequence ID" value="NZ_NHRY01000053.1"/>
</dbReference>
<comment type="caution">
    <text evidence="2">The sequence shown here is derived from an EMBL/GenBank/DDBJ whole genome shotgun (WGS) entry which is preliminary data.</text>
</comment>
<accession>A0A2S6NM49</accession>
<dbReference type="Gene3D" id="3.30.450.150">
    <property type="entry name" value="Haem-degrading domain"/>
    <property type="match status" value="1"/>
</dbReference>